<protein>
    <submittedName>
        <fullName evidence="2">Uncharacterized protein</fullName>
    </submittedName>
</protein>
<organism evidence="2 3">
    <name type="scientific">Marchantia polymorpha subsp. ruderalis</name>
    <dbReference type="NCBI Taxonomy" id="1480154"/>
    <lineage>
        <taxon>Eukaryota</taxon>
        <taxon>Viridiplantae</taxon>
        <taxon>Streptophyta</taxon>
        <taxon>Embryophyta</taxon>
        <taxon>Marchantiophyta</taxon>
        <taxon>Marchantiopsida</taxon>
        <taxon>Marchantiidae</taxon>
        <taxon>Marchantiales</taxon>
        <taxon>Marchantiaceae</taxon>
        <taxon>Marchantia</taxon>
    </lineage>
</organism>
<feature type="compositionally biased region" description="Basic and acidic residues" evidence="1">
    <location>
        <begin position="164"/>
        <end position="177"/>
    </location>
</feature>
<feature type="region of interest" description="Disordered" evidence="1">
    <location>
        <begin position="1"/>
        <end position="39"/>
    </location>
</feature>
<comment type="caution">
    <text evidence="2">The sequence shown here is derived from an EMBL/GenBank/DDBJ whole genome shotgun (WGS) entry which is preliminary data.</text>
</comment>
<feature type="region of interest" description="Disordered" evidence="1">
    <location>
        <begin position="164"/>
        <end position="198"/>
    </location>
</feature>
<keyword evidence="3" id="KW-1185">Reference proteome</keyword>
<evidence type="ECO:0000313" key="2">
    <source>
        <dbReference type="EMBL" id="OAE19891.1"/>
    </source>
</evidence>
<reference evidence="2" key="1">
    <citation type="submission" date="2016-03" db="EMBL/GenBank/DDBJ databases">
        <title>Mechanisms controlling the formation of the plant cell surface in tip-growing cells are functionally conserved among land plants.</title>
        <authorList>
            <person name="Honkanen S."/>
            <person name="Jones V.A."/>
            <person name="Morieri G."/>
            <person name="Champion C."/>
            <person name="Hetherington A.J."/>
            <person name="Kelly S."/>
            <person name="Saint-Marcoux D."/>
            <person name="Proust H."/>
            <person name="Prescott H."/>
            <person name="Dolan L."/>
        </authorList>
    </citation>
    <scope>NUCLEOTIDE SEQUENCE [LARGE SCALE GENOMIC DNA]</scope>
    <source>
        <tissue evidence="2">Whole gametophyte</tissue>
    </source>
</reference>
<dbReference type="Proteomes" id="UP000077202">
    <property type="component" value="Unassembled WGS sequence"/>
</dbReference>
<accession>A0A176VHT7</accession>
<gene>
    <name evidence="2" type="ORF">AXG93_1130s1440</name>
</gene>
<feature type="compositionally biased region" description="Basic and acidic residues" evidence="1">
    <location>
        <begin position="9"/>
        <end position="34"/>
    </location>
</feature>
<evidence type="ECO:0000313" key="3">
    <source>
        <dbReference type="Proteomes" id="UP000077202"/>
    </source>
</evidence>
<proteinExistence type="predicted"/>
<dbReference type="EMBL" id="LVLJ01003744">
    <property type="protein sequence ID" value="OAE19891.1"/>
    <property type="molecule type" value="Genomic_DNA"/>
</dbReference>
<sequence>MAAARGRRVHEAGPTESATIEKKKSEGKKPRIIEGRPTLEGIRMKVPRERLAEVLTMSSDTKEKPVALEEVAAKAVEDVAIVKNGPQKVDESLKVDELLAPVKQKEQEYQIELAVRAEKLTDYEAARISDLELIEKLEAQCSKLRTQQSQAEEQLCELEAKLTETEEKNRQLSEGTRDALTARVKRAKRTEASSDNQEAQIVSYKIEKRWRI</sequence>
<name>A0A176VHT7_MARPO</name>
<evidence type="ECO:0000256" key="1">
    <source>
        <dbReference type="SAM" id="MobiDB-lite"/>
    </source>
</evidence>
<dbReference type="AlphaFoldDB" id="A0A176VHT7"/>